<dbReference type="AlphaFoldDB" id="A0A4R5AJL6"/>
<evidence type="ECO:0000259" key="3">
    <source>
        <dbReference type="Pfam" id="PF01757"/>
    </source>
</evidence>
<evidence type="ECO:0000259" key="4">
    <source>
        <dbReference type="Pfam" id="PF19040"/>
    </source>
</evidence>
<organism evidence="5 6">
    <name type="scientific">Jiangella aurantiaca</name>
    <dbReference type="NCBI Taxonomy" id="2530373"/>
    <lineage>
        <taxon>Bacteria</taxon>
        <taxon>Bacillati</taxon>
        <taxon>Actinomycetota</taxon>
        <taxon>Actinomycetes</taxon>
        <taxon>Jiangellales</taxon>
        <taxon>Jiangellaceae</taxon>
        <taxon>Jiangella</taxon>
    </lineage>
</organism>
<keyword evidence="2" id="KW-0812">Transmembrane</keyword>
<evidence type="ECO:0000256" key="1">
    <source>
        <dbReference type="SAM" id="MobiDB-lite"/>
    </source>
</evidence>
<dbReference type="Proteomes" id="UP000295217">
    <property type="component" value="Unassembled WGS sequence"/>
</dbReference>
<feature type="transmembrane region" description="Helical" evidence="2">
    <location>
        <begin position="290"/>
        <end position="310"/>
    </location>
</feature>
<dbReference type="Pfam" id="PF19040">
    <property type="entry name" value="SGNH"/>
    <property type="match status" value="1"/>
</dbReference>
<dbReference type="PANTHER" id="PTHR23028:SF53">
    <property type="entry name" value="ACYL_TRANSF_3 DOMAIN-CONTAINING PROTEIN"/>
    <property type="match status" value="1"/>
</dbReference>
<name>A0A4R5AJL6_9ACTN</name>
<dbReference type="InterPro" id="IPR050879">
    <property type="entry name" value="Acyltransferase_3"/>
</dbReference>
<dbReference type="EMBL" id="SMLB01000001">
    <property type="protein sequence ID" value="TDD73008.1"/>
    <property type="molecule type" value="Genomic_DNA"/>
</dbReference>
<feature type="transmembrane region" description="Helical" evidence="2">
    <location>
        <begin position="398"/>
        <end position="420"/>
    </location>
</feature>
<dbReference type="GO" id="GO:0016020">
    <property type="term" value="C:membrane"/>
    <property type="evidence" value="ECO:0007669"/>
    <property type="project" value="TreeGrafter"/>
</dbReference>
<feature type="domain" description="SGNH" evidence="4">
    <location>
        <begin position="482"/>
        <end position="706"/>
    </location>
</feature>
<dbReference type="InterPro" id="IPR002656">
    <property type="entry name" value="Acyl_transf_3_dom"/>
</dbReference>
<dbReference type="GO" id="GO:0009103">
    <property type="term" value="P:lipopolysaccharide biosynthetic process"/>
    <property type="evidence" value="ECO:0007669"/>
    <property type="project" value="TreeGrafter"/>
</dbReference>
<proteinExistence type="predicted"/>
<keyword evidence="2" id="KW-1133">Transmembrane helix</keyword>
<feature type="transmembrane region" description="Helical" evidence="2">
    <location>
        <begin position="173"/>
        <end position="196"/>
    </location>
</feature>
<reference evidence="5 6" key="1">
    <citation type="submission" date="2019-02" db="EMBL/GenBank/DDBJ databases">
        <title>Draft genome sequences of novel Actinobacteria.</title>
        <authorList>
            <person name="Sahin N."/>
            <person name="Ay H."/>
            <person name="Saygin H."/>
        </authorList>
    </citation>
    <scope>NUCLEOTIDE SEQUENCE [LARGE SCALE GENOMIC DNA]</scope>
    <source>
        <strain evidence="5 6">8K307</strain>
    </source>
</reference>
<evidence type="ECO:0000313" key="6">
    <source>
        <dbReference type="Proteomes" id="UP000295217"/>
    </source>
</evidence>
<feature type="transmembrane region" description="Helical" evidence="2">
    <location>
        <begin position="358"/>
        <end position="378"/>
    </location>
</feature>
<keyword evidence="5" id="KW-0012">Acyltransferase</keyword>
<dbReference type="InterPro" id="IPR043968">
    <property type="entry name" value="SGNH"/>
</dbReference>
<dbReference type="OrthoDB" id="3404679at2"/>
<feature type="domain" description="Acyltransferase 3" evidence="3">
    <location>
        <begin position="43"/>
        <end position="376"/>
    </location>
</feature>
<feature type="transmembrane region" description="Helical" evidence="2">
    <location>
        <begin position="261"/>
        <end position="284"/>
    </location>
</feature>
<feature type="compositionally biased region" description="Pro residues" evidence="1">
    <location>
        <begin position="10"/>
        <end position="20"/>
    </location>
</feature>
<feature type="transmembrane region" description="Helical" evidence="2">
    <location>
        <begin position="68"/>
        <end position="89"/>
    </location>
</feature>
<evidence type="ECO:0000256" key="2">
    <source>
        <dbReference type="SAM" id="Phobius"/>
    </source>
</evidence>
<keyword evidence="2" id="KW-0472">Membrane</keyword>
<sequence>MHRSTGMYPGPVPPPPPPPARASTNGRLESQAAGGREPAFRGDIQGLRAVAVLLVVAYHAGVPFLPGGFVGVDVFFVISGFLITGVIDREIGRTGTINLARFWARRVRRILPAAAVVLAAVAVMTLLVLPVTRWPSIAWDLVTSSLYVVNWRFADQSTNYMAYEDAASPLQHYWSLAVEEQFYLIWPLMMLAVLWLQRRYRLPLTKAMLFGVAAIGVPSLVWSVYATWTGPAAAYFVSTTRLWELAVGAALAVVAHRLVRLPAAVAHSIGVAGMAAIVVAACTFDETTRFPGIAALLPTAGAAAVLAAGVSRRRTIAGAVLDTPVLRDIGAMSYSLYLWHWPLLVGATAQWGGADGELSVAMGLLVVGFSAVPAWLTYRTVEAPLHRSVQLVRFPRRAAAVGAVCTAIGLSAAMMVSIAAPVSNARAGGQDILGAVALDRDPAEYDLPDAVDVIVPDVLDAPADVATLDGERRCISGVEGTELESCTYGPDEGDVTVAIVGDSKMHQWLPALRRIADERGWRIITYLKNACPLVRVPIEYDGEPNRDCAEYNRDRYEAIVDDESIDYVITSQAQSHALLDRDDTTDQELTAMADDLRRTWSELEDAGHDVIVMIDNPSPPFDVVECVAENRDQLGECAFDKEAAMGQGGRPAQTAALDRIDGVGSVDLANYVCPGDQCPPVIGNVLVYRRGSHISATYADSLTTAIDEGVADAL</sequence>
<dbReference type="PANTHER" id="PTHR23028">
    <property type="entry name" value="ACETYLTRANSFERASE"/>
    <property type="match status" value="1"/>
</dbReference>
<feature type="region of interest" description="Disordered" evidence="1">
    <location>
        <begin position="1"/>
        <end position="32"/>
    </location>
</feature>
<protein>
    <submittedName>
        <fullName evidence="5">Acyltransferase</fullName>
    </submittedName>
</protein>
<dbReference type="Pfam" id="PF01757">
    <property type="entry name" value="Acyl_transf_3"/>
    <property type="match status" value="1"/>
</dbReference>
<comment type="caution">
    <text evidence="5">The sequence shown here is derived from an EMBL/GenBank/DDBJ whole genome shotgun (WGS) entry which is preliminary data.</text>
</comment>
<feature type="transmembrane region" description="Helical" evidence="2">
    <location>
        <begin position="208"/>
        <end position="228"/>
    </location>
</feature>
<evidence type="ECO:0000313" key="5">
    <source>
        <dbReference type="EMBL" id="TDD73008.1"/>
    </source>
</evidence>
<keyword evidence="5" id="KW-0808">Transferase</keyword>
<keyword evidence="6" id="KW-1185">Reference proteome</keyword>
<accession>A0A4R5AJL6</accession>
<feature type="transmembrane region" description="Helical" evidence="2">
    <location>
        <begin position="331"/>
        <end position="352"/>
    </location>
</feature>
<feature type="transmembrane region" description="Helical" evidence="2">
    <location>
        <begin position="110"/>
        <end position="131"/>
    </location>
</feature>
<gene>
    <name evidence="5" type="ORF">E1262_00505</name>
</gene>
<dbReference type="GO" id="GO:0016747">
    <property type="term" value="F:acyltransferase activity, transferring groups other than amino-acyl groups"/>
    <property type="evidence" value="ECO:0007669"/>
    <property type="project" value="InterPro"/>
</dbReference>
<feature type="transmembrane region" description="Helical" evidence="2">
    <location>
        <begin position="234"/>
        <end position="254"/>
    </location>
</feature>